<comment type="caution">
    <text evidence="2">The sequence shown here is derived from an EMBL/GenBank/DDBJ whole genome shotgun (WGS) entry which is preliminary data.</text>
</comment>
<evidence type="ECO:0000256" key="1">
    <source>
        <dbReference type="SAM" id="Coils"/>
    </source>
</evidence>
<accession>A0AA88DPC9</accession>
<name>A0AA88DPC9_FICCA</name>
<sequence length="241" mass="26692">MVGKEHVIYRKVAHTDLIGSFKHSGFCWNEAMVAGCQKPRMSVVSGSQDRGCGTSESSGLWMRIVQEFWLSSVAPLKCADLFLSPYPSDFNRKGKKILNCYVGLCEEQFSDLAALEKGMSLEETEGGDGKNEELVPLENIGSGSESVYSLTSQISELAVSANLAPVILPDSMEDSNSGDPIQDIDKRIRALKKKIRLTEAQKQKTPGQDMKPEQLEKFSKLDGWRQELKLLEDRKAELTAS</sequence>
<reference evidence="2" key="1">
    <citation type="submission" date="2023-07" db="EMBL/GenBank/DDBJ databases">
        <title>draft genome sequence of fig (Ficus carica).</title>
        <authorList>
            <person name="Takahashi T."/>
            <person name="Nishimura K."/>
        </authorList>
    </citation>
    <scope>NUCLEOTIDE SEQUENCE</scope>
</reference>
<dbReference type="GO" id="GO:1903259">
    <property type="term" value="P:exon-exon junction complex disassembly"/>
    <property type="evidence" value="ECO:0007669"/>
    <property type="project" value="InterPro"/>
</dbReference>
<dbReference type="PANTHER" id="PTHR22959">
    <property type="entry name" value="PYM PROTEIN"/>
    <property type="match status" value="1"/>
</dbReference>
<dbReference type="PANTHER" id="PTHR22959:SF0">
    <property type="entry name" value="PARTNER OF Y14 AND MAGO"/>
    <property type="match status" value="1"/>
</dbReference>
<dbReference type="Gramene" id="FCD_00024133-RA">
    <property type="protein sequence ID" value="FCD_00024133-RA:cds"/>
    <property type="gene ID" value="FCD_00024133"/>
</dbReference>
<dbReference type="AlphaFoldDB" id="A0AA88DPC9"/>
<dbReference type="EMBL" id="BTGU01000083">
    <property type="protein sequence ID" value="GMN59036.1"/>
    <property type="molecule type" value="Genomic_DNA"/>
</dbReference>
<dbReference type="GO" id="GO:0035145">
    <property type="term" value="C:exon-exon junction complex"/>
    <property type="evidence" value="ECO:0007669"/>
    <property type="project" value="TreeGrafter"/>
</dbReference>
<protein>
    <submittedName>
        <fullName evidence="2">Uncharacterized protein</fullName>
    </submittedName>
</protein>
<feature type="coiled-coil region" evidence="1">
    <location>
        <begin position="181"/>
        <end position="241"/>
    </location>
</feature>
<organism evidence="2 3">
    <name type="scientific">Ficus carica</name>
    <name type="common">Common fig</name>
    <dbReference type="NCBI Taxonomy" id="3494"/>
    <lineage>
        <taxon>Eukaryota</taxon>
        <taxon>Viridiplantae</taxon>
        <taxon>Streptophyta</taxon>
        <taxon>Embryophyta</taxon>
        <taxon>Tracheophyta</taxon>
        <taxon>Spermatophyta</taxon>
        <taxon>Magnoliopsida</taxon>
        <taxon>eudicotyledons</taxon>
        <taxon>Gunneridae</taxon>
        <taxon>Pentapetalae</taxon>
        <taxon>rosids</taxon>
        <taxon>fabids</taxon>
        <taxon>Rosales</taxon>
        <taxon>Moraceae</taxon>
        <taxon>Ficeae</taxon>
        <taxon>Ficus</taxon>
    </lineage>
</organism>
<proteinExistence type="predicted"/>
<evidence type="ECO:0000313" key="2">
    <source>
        <dbReference type="EMBL" id="GMN59036.1"/>
    </source>
</evidence>
<dbReference type="InterPro" id="IPR039333">
    <property type="entry name" value="PYM1"/>
</dbReference>
<keyword evidence="3" id="KW-1185">Reference proteome</keyword>
<dbReference type="GO" id="GO:0005737">
    <property type="term" value="C:cytoplasm"/>
    <property type="evidence" value="ECO:0007669"/>
    <property type="project" value="TreeGrafter"/>
</dbReference>
<dbReference type="Proteomes" id="UP001187192">
    <property type="component" value="Unassembled WGS sequence"/>
</dbReference>
<dbReference type="GO" id="GO:0003723">
    <property type="term" value="F:RNA binding"/>
    <property type="evidence" value="ECO:0007669"/>
    <property type="project" value="TreeGrafter"/>
</dbReference>
<keyword evidence="1" id="KW-0175">Coiled coil</keyword>
<evidence type="ECO:0000313" key="3">
    <source>
        <dbReference type="Proteomes" id="UP001187192"/>
    </source>
</evidence>
<gene>
    <name evidence="2" type="ORF">TIFTF001_028123</name>
</gene>